<keyword evidence="4" id="KW-1185">Reference proteome</keyword>
<feature type="domain" description="Putative glycogen debranching enzyme N-terminal" evidence="1">
    <location>
        <begin position="23"/>
        <end position="204"/>
    </location>
</feature>
<name>A0ABW3QRB1_9PSEU</name>
<dbReference type="InterPro" id="IPR054491">
    <property type="entry name" value="MGH1-like_GH"/>
</dbReference>
<proteinExistence type="predicted"/>
<sequence>MTTAWTSGAAPPATGNGGGVTTLVEGSTFCQCSSDGDIHPGRPHGLFVADTRVLSGWQLHVDGTPVESLSTLDSAPYAATFVGRTRPRGGLADSTILVLRRRQVGAGMREQVVLRNLADEAAALTVTVLAEADFADLFEVKDGRTRSHHDVESATGSEGLTFLCPGAEQCRTVTVTADGDPDVAPRQLTFHAMVPPRDEWSVSLVVQAAVGGATGSDEDVAASPAGRLRAWRMATPQITTGASGFVTTLATSASDLGALQIHDPRHSERRVVAAGAPWFMALFGRDSLLTSWMALPLDQRLALGTLQTLADHQGVKEDPLTEEQPGRILHEVRLGRAAALALGGGSAYYGTADATPLFVALLGELHRWGLPAADLAALLPAADRALAWVRDFGDRDGDGFVEYQRATDRGLLNQGWKDSFDGVNFADGRMAEPPIALAEVQAYVYAAYTARADIAVAQGDERTAAEYRRRAADLKAAFNERFWLPEQGWFALALDGAKRPVDSLTSNMGHCLWGGIVDDDKADAVARHLVSPALWSGFGVRTLADTMGAYNPMSYHNGSVWPHDTAIAAAGLMRYGFVAEAQQVAMGVLDAARRFGGRLPELFCGFDRAEFPVPVPYPTSCSPQAWAAAAPILLTRTLLRFQPDLPSGSVQLAPAVPERLVPLKIENLPLAGHRLCIDVREDGWDVLGLPEGTVVADPPTSR</sequence>
<dbReference type="Gene3D" id="1.50.10.10">
    <property type="match status" value="1"/>
</dbReference>
<dbReference type="InterPro" id="IPR012341">
    <property type="entry name" value="6hp_glycosidase-like_sf"/>
</dbReference>
<dbReference type="Pfam" id="PF14742">
    <property type="entry name" value="GDE_N_bis"/>
    <property type="match status" value="1"/>
</dbReference>
<dbReference type="InterPro" id="IPR032856">
    <property type="entry name" value="GDE_N_bis"/>
</dbReference>
<protein>
    <submittedName>
        <fullName evidence="3">Glycogen debranching N-terminal domain-containing protein</fullName>
    </submittedName>
</protein>
<evidence type="ECO:0000259" key="2">
    <source>
        <dbReference type="Pfam" id="PF22422"/>
    </source>
</evidence>
<dbReference type="Pfam" id="PF22422">
    <property type="entry name" value="MGH1-like_GH"/>
    <property type="match status" value="1"/>
</dbReference>
<dbReference type="RefSeq" id="WP_380722319.1">
    <property type="nucleotide sequence ID" value="NZ_JBHTLK010000032.1"/>
</dbReference>
<comment type="caution">
    <text evidence="3">The sequence shown here is derived from an EMBL/GenBank/DDBJ whole genome shotgun (WGS) entry which is preliminary data.</text>
</comment>
<accession>A0ABW3QRB1</accession>
<evidence type="ECO:0000313" key="3">
    <source>
        <dbReference type="EMBL" id="MFD1147302.1"/>
    </source>
</evidence>
<evidence type="ECO:0000313" key="4">
    <source>
        <dbReference type="Proteomes" id="UP001597168"/>
    </source>
</evidence>
<evidence type="ECO:0000259" key="1">
    <source>
        <dbReference type="Pfam" id="PF14742"/>
    </source>
</evidence>
<dbReference type="Proteomes" id="UP001597168">
    <property type="component" value="Unassembled WGS sequence"/>
</dbReference>
<reference evidence="4" key="1">
    <citation type="journal article" date="2019" name="Int. J. Syst. Evol. Microbiol.">
        <title>The Global Catalogue of Microorganisms (GCM) 10K type strain sequencing project: providing services to taxonomists for standard genome sequencing and annotation.</title>
        <authorList>
            <consortium name="The Broad Institute Genomics Platform"/>
            <consortium name="The Broad Institute Genome Sequencing Center for Infectious Disease"/>
            <person name="Wu L."/>
            <person name="Ma J."/>
        </authorList>
    </citation>
    <scope>NUCLEOTIDE SEQUENCE [LARGE SCALE GENOMIC DNA]</scope>
    <source>
        <strain evidence="4">CCUG 60214</strain>
    </source>
</reference>
<dbReference type="EMBL" id="JBHTLK010000032">
    <property type="protein sequence ID" value="MFD1147302.1"/>
    <property type="molecule type" value="Genomic_DNA"/>
</dbReference>
<organism evidence="3 4">
    <name type="scientific">Saccharothrix hoggarensis</name>
    <dbReference type="NCBI Taxonomy" id="913853"/>
    <lineage>
        <taxon>Bacteria</taxon>
        <taxon>Bacillati</taxon>
        <taxon>Actinomycetota</taxon>
        <taxon>Actinomycetes</taxon>
        <taxon>Pseudonocardiales</taxon>
        <taxon>Pseudonocardiaceae</taxon>
        <taxon>Saccharothrix</taxon>
    </lineage>
</organism>
<gene>
    <name evidence="3" type="ORF">ACFQ3T_09215</name>
</gene>
<dbReference type="InterPro" id="IPR008928">
    <property type="entry name" value="6-hairpin_glycosidase_sf"/>
</dbReference>
<dbReference type="SUPFAM" id="SSF48208">
    <property type="entry name" value="Six-hairpin glycosidases"/>
    <property type="match status" value="1"/>
</dbReference>
<feature type="domain" description="Mannosylglycerate hydrolase MGH1-like glycoside hydrolase" evidence="2">
    <location>
        <begin position="427"/>
        <end position="594"/>
    </location>
</feature>